<dbReference type="PANTHER" id="PTHR10544">
    <property type="entry name" value="60S RIBOSOMAL PROTEIN L28"/>
    <property type="match status" value="1"/>
</dbReference>
<gene>
    <name evidence="5" type="ORF">PVAP13_5KG490800</name>
</gene>
<keyword evidence="2" id="KW-0689">Ribosomal protein</keyword>
<dbReference type="EMBL" id="CM029045">
    <property type="protein sequence ID" value="KAG2600149.1"/>
    <property type="molecule type" value="Genomic_DNA"/>
</dbReference>
<dbReference type="GO" id="GO:1990904">
    <property type="term" value="C:ribonucleoprotein complex"/>
    <property type="evidence" value="ECO:0007669"/>
    <property type="project" value="UniProtKB-KW"/>
</dbReference>
<reference evidence="5" key="1">
    <citation type="submission" date="2020-05" db="EMBL/GenBank/DDBJ databases">
        <title>WGS assembly of Panicum virgatum.</title>
        <authorList>
            <person name="Lovell J.T."/>
            <person name="Jenkins J."/>
            <person name="Shu S."/>
            <person name="Juenger T.E."/>
            <person name="Schmutz J."/>
        </authorList>
    </citation>
    <scope>NUCLEOTIDE SEQUENCE</scope>
    <source>
        <strain evidence="5">AP13</strain>
    </source>
</reference>
<evidence type="ECO:0000259" key="4">
    <source>
        <dbReference type="Pfam" id="PF01778"/>
    </source>
</evidence>
<organism evidence="5 6">
    <name type="scientific">Panicum virgatum</name>
    <name type="common">Blackwell switchgrass</name>
    <dbReference type="NCBI Taxonomy" id="38727"/>
    <lineage>
        <taxon>Eukaryota</taxon>
        <taxon>Viridiplantae</taxon>
        <taxon>Streptophyta</taxon>
        <taxon>Embryophyta</taxon>
        <taxon>Tracheophyta</taxon>
        <taxon>Spermatophyta</taxon>
        <taxon>Magnoliopsida</taxon>
        <taxon>Liliopsida</taxon>
        <taxon>Poales</taxon>
        <taxon>Poaceae</taxon>
        <taxon>PACMAD clade</taxon>
        <taxon>Panicoideae</taxon>
        <taxon>Panicodae</taxon>
        <taxon>Paniceae</taxon>
        <taxon>Panicinae</taxon>
        <taxon>Panicum</taxon>
        <taxon>Panicum sect. Hiantes</taxon>
    </lineage>
</organism>
<dbReference type="GO" id="GO:0005840">
    <property type="term" value="C:ribosome"/>
    <property type="evidence" value="ECO:0007669"/>
    <property type="project" value="UniProtKB-KW"/>
</dbReference>
<keyword evidence="6" id="KW-1185">Reference proteome</keyword>
<dbReference type="InterPro" id="IPR002672">
    <property type="entry name" value="Ribosomal_eL28"/>
</dbReference>
<evidence type="ECO:0000313" key="6">
    <source>
        <dbReference type="Proteomes" id="UP000823388"/>
    </source>
</evidence>
<evidence type="ECO:0000313" key="5">
    <source>
        <dbReference type="EMBL" id="KAG2600149.1"/>
    </source>
</evidence>
<dbReference type="Pfam" id="PF01778">
    <property type="entry name" value="Ribosomal_L28e"/>
    <property type="match status" value="1"/>
</dbReference>
<dbReference type="InterPro" id="IPR029004">
    <property type="entry name" value="Ribosomal_eL28/Mak16"/>
</dbReference>
<keyword evidence="3" id="KW-0687">Ribonucleoprotein</keyword>
<accession>A0A8T0SVP3</accession>
<dbReference type="GO" id="GO:0006412">
    <property type="term" value="P:translation"/>
    <property type="evidence" value="ECO:0007669"/>
    <property type="project" value="InterPro"/>
</dbReference>
<evidence type="ECO:0000256" key="3">
    <source>
        <dbReference type="ARBA" id="ARBA00023274"/>
    </source>
</evidence>
<protein>
    <recommendedName>
        <fullName evidence="4">Ribosomal eL28/Mak16 domain-containing protein</fullName>
    </recommendedName>
</protein>
<sequence>MATVPDSLIWEIVRKNNSFLVKQFGKGNGNAKVQFSKEPNNLYNVHSYKHSGLANKKTVTVQPASGKEIAVVLLTTKTKKQNKPASLNHKSVMRKEFRKMAKAVKNQVGDNYYRPDLTKPALARLSAVYRSLQIAKSGVKKKNRQAN</sequence>
<dbReference type="OrthoDB" id="338850at2759"/>
<evidence type="ECO:0000256" key="1">
    <source>
        <dbReference type="ARBA" id="ARBA00007926"/>
    </source>
</evidence>
<dbReference type="Proteomes" id="UP000823388">
    <property type="component" value="Chromosome 5K"/>
</dbReference>
<proteinExistence type="inferred from homology"/>
<comment type="caution">
    <text evidence="5">The sequence shown here is derived from an EMBL/GenBank/DDBJ whole genome shotgun (WGS) entry which is preliminary data.</text>
</comment>
<feature type="domain" description="Ribosomal eL28/Mak16" evidence="4">
    <location>
        <begin position="8"/>
        <end position="131"/>
    </location>
</feature>
<dbReference type="FunFam" id="3.30.390.110:FF:000002">
    <property type="entry name" value="60S ribosomal protein L28"/>
    <property type="match status" value="1"/>
</dbReference>
<comment type="similarity">
    <text evidence="1">Belongs to the eukaryotic ribosomal protein eL28 family.</text>
</comment>
<dbReference type="GO" id="GO:0003735">
    <property type="term" value="F:structural constituent of ribosome"/>
    <property type="evidence" value="ECO:0007669"/>
    <property type="project" value="InterPro"/>
</dbReference>
<evidence type="ECO:0000256" key="2">
    <source>
        <dbReference type="ARBA" id="ARBA00022980"/>
    </source>
</evidence>
<name>A0A8T0SVP3_PANVG</name>
<dbReference type="AlphaFoldDB" id="A0A8T0SVP3"/>
<dbReference type="Gene3D" id="3.30.390.110">
    <property type="match status" value="1"/>
</dbReference>